<feature type="region of interest" description="Disordered" evidence="4">
    <location>
        <begin position="327"/>
        <end position="408"/>
    </location>
</feature>
<feature type="compositionally biased region" description="Low complexity" evidence="4">
    <location>
        <begin position="728"/>
        <end position="754"/>
    </location>
</feature>
<dbReference type="SUPFAM" id="SSF48403">
    <property type="entry name" value="Ankyrin repeat"/>
    <property type="match status" value="1"/>
</dbReference>
<reference evidence="5 6" key="1">
    <citation type="submission" date="2023-03" db="EMBL/GenBank/DDBJ databases">
        <title>High-quality genome of Scylla paramamosain provides insights in environmental adaptation.</title>
        <authorList>
            <person name="Zhang L."/>
        </authorList>
    </citation>
    <scope>NUCLEOTIDE SEQUENCE [LARGE SCALE GENOMIC DNA]</scope>
    <source>
        <strain evidence="5">LZ_2023a</strain>
        <tissue evidence="5">Muscle</tissue>
    </source>
</reference>
<accession>A0AAW0TS06</accession>
<dbReference type="PANTHER" id="PTHR24171">
    <property type="entry name" value="ANKYRIN REPEAT DOMAIN-CONTAINING PROTEIN 39-RELATED"/>
    <property type="match status" value="1"/>
</dbReference>
<feature type="compositionally biased region" description="Basic and acidic residues" evidence="4">
    <location>
        <begin position="673"/>
        <end position="692"/>
    </location>
</feature>
<evidence type="ECO:0000313" key="5">
    <source>
        <dbReference type="EMBL" id="KAK8390275.1"/>
    </source>
</evidence>
<feature type="region of interest" description="Disordered" evidence="4">
    <location>
        <begin position="1005"/>
        <end position="1130"/>
    </location>
</feature>
<feature type="compositionally biased region" description="Basic and acidic residues" evidence="4">
    <location>
        <begin position="337"/>
        <end position="367"/>
    </location>
</feature>
<feature type="repeat" description="ANK" evidence="3">
    <location>
        <begin position="176"/>
        <end position="208"/>
    </location>
</feature>
<feature type="compositionally biased region" description="Polar residues" evidence="4">
    <location>
        <begin position="1024"/>
        <end position="1038"/>
    </location>
</feature>
<keyword evidence="1" id="KW-0677">Repeat</keyword>
<feature type="repeat" description="ANK" evidence="3">
    <location>
        <begin position="209"/>
        <end position="241"/>
    </location>
</feature>
<dbReference type="Gene3D" id="1.25.40.20">
    <property type="entry name" value="Ankyrin repeat-containing domain"/>
    <property type="match status" value="3"/>
</dbReference>
<name>A0AAW0TS06_SCYPA</name>
<feature type="region of interest" description="Disordered" evidence="4">
    <location>
        <begin position="856"/>
        <end position="882"/>
    </location>
</feature>
<keyword evidence="2 3" id="KW-0040">ANK repeat</keyword>
<sequence length="1141" mass="125184">MSGSFWVCFGGYVEVCRRYEGLLGSVGGLSESFEIMLGYFEHERLRASVMVGVPGGAAGGGVGVGVGVGGEGVGGGEGEALRRAAAEGNTGKLLALLEEGASVNKSDECGRTPLHWACSRRQANAVASLLLNGAKVNSADSCGYTALQRASCEGHIDIVRQLIKHSANVDHQDDQHGNTALHEAAWKGYSQTAEALVRAKANVYIKNKGGFAPLHLACQNGHNQTCRILLLAGCKPDIKNNYGDTPLHTAARYGHAGVTRILLSARSHVAEMNKNGDTALHIAAAMGRRKLTKILLESGASQTIKNKQNETPGDIAKRKEFNQILEILKNPPPVVSPEERLRREQEQKKKEEKEKRGASGASKDRGKGDKKRGKTNDSGTSSKDSSTRAKEKKKHKTEHKEKKRGKQVQWSPYGCQYYPPISHQDLAIPNIDSLPNDPLGKGEQYFIDLAGNIKKGPVGVGYTCYCAPFFKNVEDKLEKDKVALMDHIDAAHDKLDAKITNLEHRTKSHIQHLSDNVKQKLADEKEECRQRVERTKAAREAQADSRIAQLQQWVERRLSNRNSNPQVLPRSLLLRGSMRRPREPPPGHYPLSRSRSEEAISEYREEGESDRDSVYKGLRVLDHPTSMYNIPQKVHDEHDTFIYDSPKAIPSLVPGALRCPSPTDHPSRSQSADSRELGPARRTLERRSHSLDARNVLESSEDLPNRKTQRRSIESPVSPPARDVLNESASSDLSGGLRGSRSSRGLSGSSMHGSPVIRRMGRYSPAHPSPLLRHPDLSTPVEASAPPPTRPSHLHHTDLNQAVDNLRVSQSHAENGAIPKTTVRSEEAHCTRNNEMSQAQQPQGWSGYSRYDYRNNNPYMHGDLRGHAPHTHQPQVASALTDPTPVKHGSEAYMQYPKYPPPPEEAQTAEPYQPQPHETYHAQNAEAYYSQNVEAFQGHGTEAYHTQTTEEYHNQSVETYHAQMAQAQEDYDAATYLDMDRYRIQQAVKRLYDGYLAEGRLEAVRGGGARNPHESSTEHDSHNDSGYSTRLCTGSQGPSPALSGGHEHLAENDMRQHMGGATPDAVRCKPFGDAPKQDLSRGSVGDQGKAPGAEEGYPVPPVLRYNGLPAGASKPMPGAAPKFSTPNLSDDTIIIGESSLV</sequence>
<feature type="repeat" description="ANK" evidence="3">
    <location>
        <begin position="242"/>
        <end position="274"/>
    </location>
</feature>
<evidence type="ECO:0000256" key="2">
    <source>
        <dbReference type="ARBA" id="ARBA00023043"/>
    </source>
</evidence>
<dbReference type="AlphaFoldDB" id="A0AAW0TS06"/>
<gene>
    <name evidence="5" type="ORF">O3P69_010158</name>
</gene>
<protein>
    <recommendedName>
        <fullName evidence="7">Ankyrin repeat domain-containing protein 6</fullName>
    </recommendedName>
</protein>
<evidence type="ECO:0000256" key="1">
    <source>
        <dbReference type="ARBA" id="ARBA00022737"/>
    </source>
</evidence>
<evidence type="ECO:0000256" key="4">
    <source>
        <dbReference type="SAM" id="MobiDB-lite"/>
    </source>
</evidence>
<dbReference type="Pfam" id="PF12796">
    <property type="entry name" value="Ank_2"/>
    <property type="match status" value="2"/>
</dbReference>
<dbReference type="PROSITE" id="PS50297">
    <property type="entry name" value="ANK_REP_REGION"/>
    <property type="match status" value="6"/>
</dbReference>
<dbReference type="PROSITE" id="PS50088">
    <property type="entry name" value="ANK_REPEAT"/>
    <property type="match status" value="6"/>
</dbReference>
<organism evidence="5 6">
    <name type="scientific">Scylla paramamosain</name>
    <name type="common">Mud crab</name>
    <dbReference type="NCBI Taxonomy" id="85552"/>
    <lineage>
        <taxon>Eukaryota</taxon>
        <taxon>Metazoa</taxon>
        <taxon>Ecdysozoa</taxon>
        <taxon>Arthropoda</taxon>
        <taxon>Crustacea</taxon>
        <taxon>Multicrustacea</taxon>
        <taxon>Malacostraca</taxon>
        <taxon>Eumalacostraca</taxon>
        <taxon>Eucarida</taxon>
        <taxon>Decapoda</taxon>
        <taxon>Pleocyemata</taxon>
        <taxon>Brachyura</taxon>
        <taxon>Eubrachyura</taxon>
        <taxon>Portunoidea</taxon>
        <taxon>Portunidae</taxon>
        <taxon>Portuninae</taxon>
        <taxon>Scylla</taxon>
    </lineage>
</organism>
<dbReference type="InterPro" id="IPR002110">
    <property type="entry name" value="Ankyrin_rpt"/>
</dbReference>
<dbReference type="Proteomes" id="UP001487740">
    <property type="component" value="Unassembled WGS sequence"/>
</dbReference>
<comment type="caution">
    <text evidence="5">The sequence shown here is derived from an EMBL/GenBank/DDBJ whole genome shotgun (WGS) entry which is preliminary data.</text>
</comment>
<feature type="region of interest" description="Disordered" evidence="4">
    <location>
        <begin position="653"/>
        <end position="796"/>
    </location>
</feature>
<dbReference type="SMART" id="SM00248">
    <property type="entry name" value="ANK"/>
    <property type="match status" value="7"/>
</dbReference>
<proteinExistence type="predicted"/>
<keyword evidence="6" id="KW-1185">Reference proteome</keyword>
<feature type="compositionally biased region" description="Basic and acidic residues" evidence="4">
    <location>
        <begin position="594"/>
        <end position="614"/>
    </location>
</feature>
<evidence type="ECO:0000256" key="3">
    <source>
        <dbReference type="PROSITE-ProRule" id="PRU00023"/>
    </source>
</evidence>
<feature type="repeat" description="ANK" evidence="3">
    <location>
        <begin position="109"/>
        <end position="141"/>
    </location>
</feature>
<dbReference type="PRINTS" id="PR01415">
    <property type="entry name" value="ANKYRIN"/>
</dbReference>
<dbReference type="Pfam" id="PF00023">
    <property type="entry name" value="Ank"/>
    <property type="match status" value="1"/>
</dbReference>
<feature type="compositionally biased region" description="Basic and acidic residues" evidence="4">
    <location>
        <begin position="1011"/>
        <end position="1023"/>
    </location>
</feature>
<dbReference type="EMBL" id="JARAKH010000025">
    <property type="protein sequence ID" value="KAK8390275.1"/>
    <property type="molecule type" value="Genomic_DNA"/>
</dbReference>
<feature type="region of interest" description="Disordered" evidence="4">
    <location>
        <begin position="561"/>
        <end position="614"/>
    </location>
</feature>
<feature type="compositionally biased region" description="Basic and acidic residues" evidence="4">
    <location>
        <begin position="1045"/>
        <end position="1056"/>
    </location>
</feature>
<feature type="compositionally biased region" description="Basic residues" evidence="4">
    <location>
        <begin position="390"/>
        <end position="406"/>
    </location>
</feature>
<feature type="repeat" description="ANK" evidence="3">
    <location>
        <begin position="275"/>
        <end position="307"/>
    </location>
</feature>
<evidence type="ECO:0008006" key="7">
    <source>
        <dbReference type="Google" id="ProtNLM"/>
    </source>
</evidence>
<feature type="repeat" description="ANK" evidence="3">
    <location>
        <begin position="142"/>
        <end position="174"/>
    </location>
</feature>
<dbReference type="InterPro" id="IPR036770">
    <property type="entry name" value="Ankyrin_rpt-contain_sf"/>
</dbReference>
<evidence type="ECO:0000313" key="6">
    <source>
        <dbReference type="Proteomes" id="UP001487740"/>
    </source>
</evidence>